<evidence type="ECO:0000256" key="1">
    <source>
        <dbReference type="SAM" id="MobiDB-lite"/>
    </source>
</evidence>
<organism evidence="2">
    <name type="scientific">Oryza sativa subsp. japonica</name>
    <name type="common">Rice</name>
    <dbReference type="NCBI Taxonomy" id="39947"/>
    <lineage>
        <taxon>Eukaryota</taxon>
        <taxon>Viridiplantae</taxon>
        <taxon>Streptophyta</taxon>
        <taxon>Embryophyta</taxon>
        <taxon>Tracheophyta</taxon>
        <taxon>Spermatophyta</taxon>
        <taxon>Magnoliopsida</taxon>
        <taxon>Liliopsida</taxon>
        <taxon>Poales</taxon>
        <taxon>Poaceae</taxon>
        <taxon>BOP clade</taxon>
        <taxon>Oryzoideae</taxon>
        <taxon>Oryzeae</taxon>
        <taxon>Oryzinae</taxon>
        <taxon>Oryza</taxon>
        <taxon>Oryza sativa</taxon>
    </lineage>
</organism>
<dbReference type="EMBL" id="CM000142">
    <property type="protein sequence ID" value="EEE63784.1"/>
    <property type="molecule type" value="Genomic_DNA"/>
</dbReference>
<accession>A0A8J8XIT5</accession>
<name>A0A8J8XIT5_ORYSJ</name>
<gene>
    <name evidence="2" type="ORF">OsJ_18607</name>
</gene>
<feature type="compositionally biased region" description="Polar residues" evidence="1">
    <location>
        <begin position="18"/>
        <end position="38"/>
    </location>
</feature>
<proteinExistence type="predicted"/>
<reference evidence="2" key="2">
    <citation type="submission" date="2008-12" db="EMBL/GenBank/DDBJ databases">
        <title>Improved gene annotation of the rice (Oryza sativa) genomes.</title>
        <authorList>
            <person name="Wang J."/>
            <person name="Li R."/>
            <person name="Fan W."/>
            <person name="Huang Q."/>
            <person name="Zhang J."/>
            <person name="Zhou Y."/>
            <person name="Hu Y."/>
            <person name="Zi S."/>
            <person name="Li J."/>
            <person name="Ni P."/>
            <person name="Zheng H."/>
            <person name="Zhang Y."/>
            <person name="Zhao M."/>
            <person name="Hao Q."/>
            <person name="McDermott J."/>
            <person name="Samudrala R."/>
            <person name="Kristiansen K."/>
            <person name="Wong G.K.-S."/>
        </authorList>
    </citation>
    <scope>NUCLEOTIDE SEQUENCE</scope>
</reference>
<evidence type="ECO:0000313" key="2">
    <source>
        <dbReference type="EMBL" id="EEE63784.1"/>
    </source>
</evidence>
<dbReference type="HOGENOM" id="CLU_2744552_0_0_1"/>
<protein>
    <submittedName>
        <fullName evidence="2">Uncharacterized protein</fullName>
    </submittedName>
</protein>
<reference evidence="2" key="1">
    <citation type="journal article" date="2005" name="PLoS Biol.">
        <title>The genomes of Oryza sativa: a history of duplications.</title>
        <authorList>
            <person name="Yu J."/>
            <person name="Wang J."/>
            <person name="Lin W."/>
            <person name="Li S."/>
            <person name="Li H."/>
            <person name="Zhou J."/>
            <person name="Ni P."/>
            <person name="Dong W."/>
            <person name="Hu S."/>
            <person name="Zeng C."/>
            <person name="Zhang J."/>
            <person name="Zhang Y."/>
            <person name="Li R."/>
            <person name="Xu Z."/>
            <person name="Li S."/>
            <person name="Li X."/>
            <person name="Zheng H."/>
            <person name="Cong L."/>
            <person name="Lin L."/>
            <person name="Yin J."/>
            <person name="Geng J."/>
            <person name="Li G."/>
            <person name="Shi J."/>
            <person name="Liu J."/>
            <person name="Lv H."/>
            <person name="Li J."/>
            <person name="Wang J."/>
            <person name="Deng Y."/>
            <person name="Ran L."/>
            <person name="Shi X."/>
            <person name="Wang X."/>
            <person name="Wu Q."/>
            <person name="Li C."/>
            <person name="Ren X."/>
            <person name="Wang J."/>
            <person name="Wang X."/>
            <person name="Li D."/>
            <person name="Liu D."/>
            <person name="Zhang X."/>
            <person name="Ji Z."/>
            <person name="Zhao W."/>
            <person name="Sun Y."/>
            <person name="Zhang Z."/>
            <person name="Bao J."/>
            <person name="Han Y."/>
            <person name="Dong L."/>
            <person name="Ji J."/>
            <person name="Chen P."/>
            <person name="Wu S."/>
            <person name="Liu J."/>
            <person name="Xiao Y."/>
            <person name="Bu D."/>
            <person name="Tan J."/>
            <person name="Yang L."/>
            <person name="Ye C."/>
            <person name="Zhang J."/>
            <person name="Xu J."/>
            <person name="Zhou Y."/>
            <person name="Yu Y."/>
            <person name="Zhang B."/>
            <person name="Zhuang S."/>
            <person name="Wei H."/>
            <person name="Liu B."/>
            <person name="Lei M."/>
            <person name="Yu H."/>
            <person name="Li Y."/>
            <person name="Xu H."/>
            <person name="Wei S."/>
            <person name="He X."/>
            <person name="Fang L."/>
            <person name="Zhang Z."/>
            <person name="Zhang Y."/>
            <person name="Huang X."/>
            <person name="Su Z."/>
            <person name="Tong W."/>
            <person name="Li J."/>
            <person name="Tong Z."/>
            <person name="Li S."/>
            <person name="Ye J."/>
            <person name="Wang L."/>
            <person name="Fang L."/>
            <person name="Lei T."/>
            <person name="Chen C."/>
            <person name="Chen H."/>
            <person name="Xu Z."/>
            <person name="Li H."/>
            <person name="Huang H."/>
            <person name="Zhang F."/>
            <person name="Xu H."/>
            <person name="Li N."/>
            <person name="Zhao C."/>
            <person name="Li S."/>
            <person name="Dong L."/>
            <person name="Huang Y."/>
            <person name="Li L."/>
            <person name="Xi Y."/>
            <person name="Qi Q."/>
            <person name="Li W."/>
            <person name="Zhang B."/>
            <person name="Hu W."/>
            <person name="Zhang Y."/>
            <person name="Tian X."/>
            <person name="Jiao Y."/>
            <person name="Liang X."/>
            <person name="Jin J."/>
            <person name="Gao L."/>
            <person name="Zheng W."/>
            <person name="Hao B."/>
            <person name="Liu S."/>
            <person name="Wang W."/>
            <person name="Yuan L."/>
            <person name="Cao M."/>
            <person name="McDermott J."/>
            <person name="Samudrala R."/>
            <person name="Wang J."/>
            <person name="Wong G.K."/>
            <person name="Yang H."/>
        </authorList>
    </citation>
    <scope>NUCLEOTIDE SEQUENCE [LARGE SCALE GENOMIC DNA]</scope>
</reference>
<dbReference type="Proteomes" id="UP000007752">
    <property type="component" value="Chromosome 5"/>
</dbReference>
<feature type="region of interest" description="Disordered" evidence="1">
    <location>
        <begin position="1"/>
        <end position="38"/>
    </location>
</feature>
<sequence length="71" mass="7898">MPSASSARAHRAAILRGRSSSSRPACESTRSTATSFNSGPSYQSLVIRRKRKLAILRRRLFASPGWFFSRV</sequence>
<dbReference type="Gramene" id="Os05t0426033-01">
    <property type="protein sequence ID" value="Os05t0426033-01"/>
    <property type="gene ID" value="Os05g0426033"/>
</dbReference>
<dbReference type="AlphaFoldDB" id="A0A8J8XIT5"/>